<reference evidence="1 2" key="1">
    <citation type="submission" date="2016-12" db="EMBL/GenBank/DDBJ databases">
        <title>Discovery of methanogenic haloarchaea.</title>
        <authorList>
            <person name="Sorokin D.Y."/>
            <person name="Makarova K.S."/>
            <person name="Abbas B."/>
            <person name="Ferrer M."/>
            <person name="Golyshin P.N."/>
        </authorList>
    </citation>
    <scope>NUCLEOTIDE SEQUENCE [LARGE SCALE GENOMIC DNA]</scope>
    <source>
        <strain evidence="1">AMET1</strain>
    </source>
</reference>
<protein>
    <submittedName>
        <fullName evidence="1">Uncharacterized protein</fullName>
    </submittedName>
</protein>
<dbReference type="AlphaFoldDB" id="A0A1Y3GBA0"/>
<sequence>MRGNRLGGKPGGSEESKRYKRILMKQIKALNNHLPQRRASLKKLTENPELELKTRKGEKFTVNSDEIERISKIVPKRYWETLKIPIYIEINRKHSKGTYKISGRYATMVVSEILNRGIDEDKEQLFIYRPEVIELRRELKTTTEYMFAARI</sequence>
<comment type="caution">
    <text evidence="1">The sequence shown here is derived from an EMBL/GenBank/DDBJ whole genome shotgun (WGS) entry which is preliminary data.</text>
</comment>
<dbReference type="InterPro" id="IPR002746">
    <property type="entry name" value="UPF0216"/>
</dbReference>
<dbReference type="NCBIfam" id="NF003153">
    <property type="entry name" value="PRK04115.1"/>
    <property type="match status" value="1"/>
</dbReference>
<dbReference type="Pfam" id="PF01886">
    <property type="entry name" value="DUF61"/>
    <property type="match status" value="1"/>
</dbReference>
<dbReference type="OrthoDB" id="18795at2157"/>
<accession>A0A1Y3GBA0</accession>
<gene>
    <name evidence="1" type="ORF">AMET1_1456</name>
</gene>
<name>A0A1Y3GBA0_9EURY</name>
<dbReference type="EMBL" id="MRZU01000004">
    <property type="protein sequence ID" value="OUJ18537.1"/>
    <property type="molecule type" value="Genomic_DNA"/>
</dbReference>
<dbReference type="RefSeq" id="WP_086637802.1">
    <property type="nucleotide sequence ID" value="NZ_MRZU01000004.1"/>
</dbReference>
<evidence type="ECO:0000313" key="2">
    <source>
        <dbReference type="Proteomes" id="UP000195137"/>
    </source>
</evidence>
<organism evidence="1 2">
    <name type="scientific">Methanonatronarchaeum thermophilum</name>
    <dbReference type="NCBI Taxonomy" id="1927129"/>
    <lineage>
        <taxon>Archaea</taxon>
        <taxon>Methanobacteriati</taxon>
        <taxon>Methanobacteriota</taxon>
        <taxon>Methanonatronarchaeia</taxon>
        <taxon>Methanonatronarchaeales</taxon>
        <taxon>Methanonatronarchaeaceae</taxon>
        <taxon>Methanonatronarchaeum</taxon>
    </lineage>
</organism>
<proteinExistence type="predicted"/>
<dbReference type="Proteomes" id="UP000195137">
    <property type="component" value="Unassembled WGS sequence"/>
</dbReference>
<evidence type="ECO:0000313" key="1">
    <source>
        <dbReference type="EMBL" id="OUJ18537.1"/>
    </source>
</evidence>
<keyword evidence="2" id="KW-1185">Reference proteome</keyword>